<dbReference type="GO" id="GO:0005737">
    <property type="term" value="C:cytoplasm"/>
    <property type="evidence" value="ECO:0007669"/>
    <property type="project" value="UniProtKB-SubCell"/>
</dbReference>
<dbReference type="EMBL" id="QUTB01003220">
    <property type="protein sequence ID" value="RHY69083.1"/>
    <property type="molecule type" value="Genomic_DNA"/>
</dbReference>
<dbReference type="InterPro" id="IPR034085">
    <property type="entry name" value="TOG"/>
</dbReference>
<dbReference type="GO" id="GO:0030951">
    <property type="term" value="P:establishment or maintenance of microtubule cytoskeleton polarity"/>
    <property type="evidence" value="ECO:0007669"/>
    <property type="project" value="InterPro"/>
</dbReference>
<proteinExistence type="predicted"/>
<dbReference type="Pfam" id="PF21041">
    <property type="entry name" value="XMAP215_CLASP_TOG"/>
    <property type="match status" value="1"/>
</dbReference>
<dbReference type="Proteomes" id="UP000283543">
    <property type="component" value="Unassembled WGS sequence"/>
</dbReference>
<dbReference type="PANTHER" id="PTHR12609">
    <property type="entry name" value="MICROTUBULE ASSOCIATED PROTEIN XMAP215"/>
    <property type="match status" value="1"/>
</dbReference>
<feature type="domain" description="TOG" evidence="4">
    <location>
        <begin position="7"/>
        <end position="229"/>
    </location>
</feature>
<keyword evidence="2" id="KW-0963">Cytoplasm</keyword>
<dbReference type="InterPro" id="IPR011989">
    <property type="entry name" value="ARM-like"/>
</dbReference>
<evidence type="ECO:0000313" key="6">
    <source>
        <dbReference type="Proteomes" id="UP000283543"/>
    </source>
</evidence>
<dbReference type="GO" id="GO:0051010">
    <property type="term" value="F:microtubule plus-end binding"/>
    <property type="evidence" value="ECO:0007669"/>
    <property type="project" value="InterPro"/>
</dbReference>
<dbReference type="SMART" id="SM01349">
    <property type="entry name" value="TOG"/>
    <property type="match status" value="1"/>
</dbReference>
<dbReference type="GO" id="GO:0061863">
    <property type="term" value="F:microtubule plus end polymerase"/>
    <property type="evidence" value="ECO:0007669"/>
    <property type="project" value="InterPro"/>
</dbReference>
<comment type="subcellular location">
    <subcellularLocation>
        <location evidence="1">Cytoplasm</location>
    </subcellularLocation>
</comment>
<dbReference type="Gene3D" id="1.25.10.10">
    <property type="entry name" value="Leucine-rich Repeat Variant"/>
    <property type="match status" value="2"/>
</dbReference>
<evidence type="ECO:0000313" key="5">
    <source>
        <dbReference type="EMBL" id="RHY69083.1"/>
    </source>
</evidence>
<feature type="region of interest" description="Disordered" evidence="3">
    <location>
        <begin position="1"/>
        <end position="37"/>
    </location>
</feature>
<evidence type="ECO:0000256" key="1">
    <source>
        <dbReference type="ARBA" id="ARBA00004496"/>
    </source>
</evidence>
<dbReference type="GO" id="GO:0007051">
    <property type="term" value="P:spindle organization"/>
    <property type="evidence" value="ECO:0007669"/>
    <property type="project" value="InterPro"/>
</dbReference>
<dbReference type="InterPro" id="IPR048491">
    <property type="entry name" value="XMAP215_CLASP_TOG"/>
</dbReference>
<protein>
    <recommendedName>
        <fullName evidence="4">TOG domain-containing protein</fullName>
    </recommendedName>
</protein>
<evidence type="ECO:0000256" key="3">
    <source>
        <dbReference type="SAM" id="MobiDB-lite"/>
    </source>
</evidence>
<feature type="compositionally biased region" description="Polar residues" evidence="3">
    <location>
        <begin position="16"/>
        <end position="29"/>
    </location>
</feature>
<organism evidence="5 6">
    <name type="scientific">Aphanomyces astaci</name>
    <name type="common">Crayfish plague agent</name>
    <dbReference type="NCBI Taxonomy" id="112090"/>
    <lineage>
        <taxon>Eukaryota</taxon>
        <taxon>Sar</taxon>
        <taxon>Stramenopiles</taxon>
        <taxon>Oomycota</taxon>
        <taxon>Saprolegniomycetes</taxon>
        <taxon>Saprolegniales</taxon>
        <taxon>Verrucalvaceae</taxon>
        <taxon>Aphanomyces</taxon>
    </lineage>
</organism>
<reference evidence="5 6" key="1">
    <citation type="submission" date="2018-08" db="EMBL/GenBank/DDBJ databases">
        <title>Aphanomyces genome sequencing and annotation.</title>
        <authorList>
            <person name="Minardi D."/>
            <person name="Oidtmann B."/>
            <person name="Van Der Giezen M."/>
            <person name="Studholme D.J."/>
        </authorList>
    </citation>
    <scope>NUCLEOTIDE SEQUENCE [LARGE SCALE GENOMIC DNA]</scope>
    <source>
        <strain evidence="5 6">Si</strain>
    </source>
</reference>
<sequence length="375" mass="40361">MTPKEAEKLEALAQDGWSSSIETNSQSAKWTERKAGFEPPLQMEEVAAKSLARTGESAKKPAAMECGLPAVLACAIQVHAEQWNNAIVGRVLPRVVDKGFSGRPGAVNLAEELVLEFVHLGSTEDTMTVLLEGSKNKMPKALPLCVSSIFSVLPGVRAATVPMAAVKKELKALCKSTVNNVRPNAVKLMGEMYRWRGPTLVQDIIATSSSGRRPYLAAIFGHMSVVKTPQTQFECLEFVGEFGVSTCKPHGVIEYVKEPFGLASRLSSNAAKIPKELLADMANEHDKMAWKKRLGAMEQTQQILTRRALSANMKTKAVHVMGVVVASVGPSVAKLAKLVGSKLVVGVADNKNAMQQACLDSLRNWVVHGDMSAAS</sequence>
<evidence type="ECO:0000259" key="4">
    <source>
        <dbReference type="SMART" id="SM01349"/>
    </source>
</evidence>
<feature type="compositionally biased region" description="Basic and acidic residues" evidence="3">
    <location>
        <begin position="1"/>
        <end position="10"/>
    </location>
</feature>
<dbReference type="VEuPathDB" id="FungiDB:H257_03566"/>
<dbReference type="GO" id="GO:0046785">
    <property type="term" value="P:microtubule polymerization"/>
    <property type="evidence" value="ECO:0007669"/>
    <property type="project" value="InterPro"/>
</dbReference>
<gene>
    <name evidence="5" type="ORF">DYB34_008246</name>
</gene>
<comment type="caution">
    <text evidence="5">The sequence shown here is derived from an EMBL/GenBank/DDBJ whole genome shotgun (WGS) entry which is preliminary data.</text>
</comment>
<dbReference type="AlphaFoldDB" id="A0A3R6Z0L4"/>
<dbReference type="InterPro" id="IPR045110">
    <property type="entry name" value="XMAP215"/>
</dbReference>
<accession>A0A3R6Z0L4</accession>
<name>A0A3R6Z0L4_APHAT</name>
<evidence type="ECO:0000256" key="2">
    <source>
        <dbReference type="ARBA" id="ARBA00022490"/>
    </source>
</evidence>